<evidence type="ECO:0000256" key="5">
    <source>
        <dbReference type="ARBA" id="ARBA00022982"/>
    </source>
</evidence>
<dbReference type="OrthoDB" id="9784262at2"/>
<proteinExistence type="predicted"/>
<keyword evidence="11" id="KW-1185">Reference proteome</keyword>
<sequence length="289" mass="32796" precursor="true">MDKYKKKVTLNNTGLVDSLFIRHNAKTKLSLRAFRWLSVFLITMLFVLSYHADIQMLEGTLVGSRFIGFHLIDPTVFLQYMFASHMFPVNLVIGTFTIVFFYLIFGRAFCSWVCPYGLISELGEKLNNILVTKKIVKPHTPPKYMNAVFFALFMLLSFATGYLIFETINPVGIISRVILYGTWGSIVILVLIFMLEILVGRRIWCRAVCPVGFVYGLLNIVSAVKVHYGTDCDNCGSCRSVCHVPHVLESTGKGVEKYITHIDCTMCGRCIDVCHNDTLTYKSRLKKLV</sequence>
<name>D4H679_DENA2</name>
<dbReference type="InterPro" id="IPR011886">
    <property type="entry name" value="NapH_MauN"/>
</dbReference>
<dbReference type="InterPro" id="IPR051684">
    <property type="entry name" value="Electron_Trans/Redox"/>
</dbReference>
<feature type="domain" description="4Fe-4S ferredoxin-type" evidence="9">
    <location>
        <begin position="222"/>
        <end position="253"/>
    </location>
</feature>
<keyword evidence="5" id="KW-0249">Electron transport</keyword>
<dbReference type="GO" id="GO:0051539">
    <property type="term" value="F:4 iron, 4 sulfur cluster binding"/>
    <property type="evidence" value="ECO:0007669"/>
    <property type="project" value="UniProtKB-KW"/>
</dbReference>
<keyword evidence="4" id="KW-0677">Repeat</keyword>
<dbReference type="Pfam" id="PF12801">
    <property type="entry name" value="Fer4_5"/>
    <property type="match status" value="2"/>
</dbReference>
<dbReference type="PaxDb" id="522772-Dacet_0947"/>
<gene>
    <name evidence="10" type="ordered locus">Dacet_0947</name>
</gene>
<feature type="transmembrane region" description="Helical" evidence="8">
    <location>
        <begin position="87"/>
        <end position="105"/>
    </location>
</feature>
<dbReference type="PANTHER" id="PTHR30176:SF3">
    <property type="entry name" value="FERREDOXIN-TYPE PROTEIN NAPH"/>
    <property type="match status" value="1"/>
</dbReference>
<reference evidence="10 11" key="1">
    <citation type="journal article" date="2010" name="Stand. Genomic Sci.">
        <title>Complete genome sequence of Denitrovibrio acetiphilus type strain (N2460).</title>
        <authorList>
            <person name="Kiss H."/>
            <person name="Lang E."/>
            <person name="Lapidus A."/>
            <person name="Copeland A."/>
            <person name="Nolan M."/>
            <person name="Glavina Del Rio T."/>
            <person name="Chen F."/>
            <person name="Lucas S."/>
            <person name="Tice H."/>
            <person name="Cheng J.F."/>
            <person name="Han C."/>
            <person name="Goodwin L."/>
            <person name="Pitluck S."/>
            <person name="Liolios K."/>
            <person name="Pati A."/>
            <person name="Ivanova N."/>
            <person name="Mavromatis K."/>
            <person name="Chen A."/>
            <person name="Palaniappan K."/>
            <person name="Land M."/>
            <person name="Hauser L."/>
            <person name="Chang Y.J."/>
            <person name="Jeffries C.D."/>
            <person name="Detter J.C."/>
            <person name="Brettin T."/>
            <person name="Spring S."/>
            <person name="Rohde M."/>
            <person name="Goker M."/>
            <person name="Woyke T."/>
            <person name="Bristow J."/>
            <person name="Eisen J.A."/>
            <person name="Markowitz V."/>
            <person name="Hugenholtz P."/>
            <person name="Kyrpides N.C."/>
            <person name="Klenk H.P."/>
        </authorList>
    </citation>
    <scope>NUCLEOTIDE SEQUENCE [LARGE SCALE GENOMIC DNA]</scope>
    <source>
        <strain evidence="11">DSM 12809 / NBRC 114555 / N2460</strain>
    </source>
</reference>
<feature type="transmembrane region" description="Helical" evidence="8">
    <location>
        <begin position="177"/>
        <end position="195"/>
    </location>
</feature>
<evidence type="ECO:0000256" key="3">
    <source>
        <dbReference type="ARBA" id="ARBA00022723"/>
    </source>
</evidence>
<keyword evidence="8" id="KW-1133">Transmembrane helix</keyword>
<dbReference type="HOGENOM" id="CLU_066585_1_0_0"/>
<dbReference type="AlphaFoldDB" id="D4H679"/>
<evidence type="ECO:0000256" key="4">
    <source>
        <dbReference type="ARBA" id="ARBA00022737"/>
    </source>
</evidence>
<dbReference type="FunCoup" id="D4H679">
    <property type="interactions" value="14"/>
</dbReference>
<keyword evidence="1" id="KW-0813">Transport</keyword>
<evidence type="ECO:0000256" key="6">
    <source>
        <dbReference type="ARBA" id="ARBA00023004"/>
    </source>
</evidence>
<evidence type="ECO:0000256" key="2">
    <source>
        <dbReference type="ARBA" id="ARBA00022485"/>
    </source>
</evidence>
<dbReference type="GO" id="GO:0005886">
    <property type="term" value="C:plasma membrane"/>
    <property type="evidence" value="ECO:0007669"/>
    <property type="project" value="TreeGrafter"/>
</dbReference>
<keyword evidence="6" id="KW-0408">Iron</keyword>
<dbReference type="STRING" id="522772.Dacet_0947"/>
<evidence type="ECO:0000256" key="1">
    <source>
        <dbReference type="ARBA" id="ARBA00022448"/>
    </source>
</evidence>
<keyword evidence="7" id="KW-0411">Iron-sulfur</keyword>
<keyword evidence="8" id="KW-0472">Membrane</keyword>
<dbReference type="KEGG" id="dap:Dacet_0947"/>
<evidence type="ECO:0000259" key="9">
    <source>
        <dbReference type="PROSITE" id="PS51379"/>
    </source>
</evidence>
<keyword evidence="2" id="KW-0004">4Fe-4S</keyword>
<evidence type="ECO:0000256" key="8">
    <source>
        <dbReference type="SAM" id="Phobius"/>
    </source>
</evidence>
<dbReference type="eggNOG" id="COG0348">
    <property type="taxonomic scope" value="Bacteria"/>
</dbReference>
<dbReference type="PANTHER" id="PTHR30176">
    <property type="entry name" value="FERREDOXIN-TYPE PROTEIN NAPH"/>
    <property type="match status" value="1"/>
</dbReference>
<dbReference type="Proteomes" id="UP000002012">
    <property type="component" value="Chromosome"/>
</dbReference>
<dbReference type="InterPro" id="IPR017896">
    <property type="entry name" value="4Fe4S_Fe-S-bd"/>
</dbReference>
<dbReference type="InParanoid" id="D4H679"/>
<protein>
    <submittedName>
        <fullName evidence="10">Ferredoxin-type protein, NapH/MauN family</fullName>
    </submittedName>
</protein>
<dbReference type="GO" id="GO:0046872">
    <property type="term" value="F:metal ion binding"/>
    <property type="evidence" value="ECO:0007669"/>
    <property type="project" value="UniProtKB-KW"/>
</dbReference>
<feature type="transmembrane region" description="Helical" evidence="8">
    <location>
        <begin position="144"/>
        <end position="165"/>
    </location>
</feature>
<dbReference type="NCBIfam" id="TIGR02163">
    <property type="entry name" value="napH"/>
    <property type="match status" value="1"/>
</dbReference>
<dbReference type="RefSeq" id="WP_013010256.1">
    <property type="nucleotide sequence ID" value="NC_013943.1"/>
</dbReference>
<keyword evidence="8" id="KW-0812">Transmembrane</keyword>
<evidence type="ECO:0000313" key="10">
    <source>
        <dbReference type="EMBL" id="ADD67725.1"/>
    </source>
</evidence>
<feature type="domain" description="4Fe-4S ferredoxin-type" evidence="9">
    <location>
        <begin position="255"/>
        <end position="284"/>
    </location>
</feature>
<keyword evidence="3" id="KW-0479">Metal-binding</keyword>
<organism evidence="10 11">
    <name type="scientific">Denitrovibrio acetiphilus (strain DSM 12809 / NBRC 114555 / N2460)</name>
    <dbReference type="NCBI Taxonomy" id="522772"/>
    <lineage>
        <taxon>Bacteria</taxon>
        <taxon>Pseudomonadati</taxon>
        <taxon>Deferribacterota</taxon>
        <taxon>Deferribacteres</taxon>
        <taxon>Deferribacterales</taxon>
        <taxon>Geovibrionaceae</taxon>
        <taxon>Denitrovibrio</taxon>
    </lineage>
</organism>
<evidence type="ECO:0000256" key="7">
    <source>
        <dbReference type="ARBA" id="ARBA00023014"/>
    </source>
</evidence>
<accession>D4H679</accession>
<dbReference type="SUPFAM" id="SSF54862">
    <property type="entry name" value="4Fe-4S ferredoxins"/>
    <property type="match status" value="1"/>
</dbReference>
<feature type="transmembrane region" description="Helical" evidence="8">
    <location>
        <begin position="33"/>
        <end position="52"/>
    </location>
</feature>
<dbReference type="PROSITE" id="PS51379">
    <property type="entry name" value="4FE4S_FER_2"/>
    <property type="match status" value="2"/>
</dbReference>
<dbReference type="EMBL" id="CP001968">
    <property type="protein sequence ID" value="ADD67725.1"/>
    <property type="molecule type" value="Genomic_DNA"/>
</dbReference>
<evidence type="ECO:0000313" key="11">
    <source>
        <dbReference type="Proteomes" id="UP000002012"/>
    </source>
</evidence>